<evidence type="ECO:0000313" key="1">
    <source>
        <dbReference type="EMBL" id="EWM20647.1"/>
    </source>
</evidence>
<accession>W7T1N2</accession>
<evidence type="ECO:0000313" key="2">
    <source>
        <dbReference type="Proteomes" id="UP000019335"/>
    </source>
</evidence>
<dbReference type="OrthoDB" id="194515at2759"/>
<protein>
    <submittedName>
        <fullName evidence="1">Uncharacterized protein</fullName>
    </submittedName>
</protein>
<proteinExistence type="predicted"/>
<organism evidence="1 2">
    <name type="scientific">Nannochloropsis gaditana</name>
    <dbReference type="NCBI Taxonomy" id="72520"/>
    <lineage>
        <taxon>Eukaryota</taxon>
        <taxon>Sar</taxon>
        <taxon>Stramenopiles</taxon>
        <taxon>Ochrophyta</taxon>
        <taxon>Eustigmatophyceae</taxon>
        <taxon>Eustigmatales</taxon>
        <taxon>Monodopsidaceae</taxon>
        <taxon>Nannochloropsis</taxon>
    </lineage>
</organism>
<dbReference type="AlphaFoldDB" id="W7T1N2"/>
<reference evidence="1 2" key="1">
    <citation type="journal article" date="2014" name="Mol. Plant">
        <title>Chromosome Scale Genome Assembly and Transcriptome Profiling of Nannochloropsis gaditana in Nitrogen Depletion.</title>
        <authorList>
            <person name="Corteggiani Carpinelli E."/>
            <person name="Telatin A."/>
            <person name="Vitulo N."/>
            <person name="Forcato C."/>
            <person name="D'Angelo M."/>
            <person name="Schiavon R."/>
            <person name="Vezzi A."/>
            <person name="Giacometti G.M."/>
            <person name="Morosinotto T."/>
            <person name="Valle G."/>
        </authorList>
    </citation>
    <scope>NUCLEOTIDE SEQUENCE [LARGE SCALE GENOMIC DNA]</scope>
    <source>
        <strain evidence="1 2">B-31</strain>
    </source>
</reference>
<name>W7T1N2_9STRA</name>
<comment type="caution">
    <text evidence="1">The sequence shown here is derived from an EMBL/GenBank/DDBJ whole genome shotgun (WGS) entry which is preliminary data.</text>
</comment>
<dbReference type="EMBL" id="AZIL01002898">
    <property type="protein sequence ID" value="EWM20647.1"/>
    <property type="molecule type" value="Genomic_DNA"/>
</dbReference>
<dbReference type="Proteomes" id="UP000019335">
    <property type="component" value="Unassembled WGS sequence"/>
</dbReference>
<sequence>MDSSLAVSSTFPRFSFLRTVTKREARQIFEQFPFMKTTNVWKRFIETGEAADEDAAAAAMVEAVREMGATLIEARSITKDADTVVQHANDFLDDLKANDASSPELVASAKRGSPRAIATLQQKFVDQYLGGIDLETFQNPQWVDRARDNFFADENLLRAVGDESVLSNLRNPNLRPLKVSEYEEADPARILSSLTGNQAPS</sequence>
<gene>
    <name evidence="1" type="ORF">Naga_100289g4</name>
</gene>
<keyword evidence="2" id="KW-1185">Reference proteome</keyword>